<dbReference type="InterPro" id="IPR003960">
    <property type="entry name" value="ATPase_AAA_CS"/>
</dbReference>
<dbReference type="CDD" id="cd19501">
    <property type="entry name" value="RecA-like_FtsH"/>
    <property type="match status" value="1"/>
</dbReference>
<dbReference type="HAMAP" id="MF_01458">
    <property type="entry name" value="FtsH"/>
    <property type="match status" value="1"/>
</dbReference>
<comment type="cofactor">
    <cofactor evidence="15">
        <name>Zn(2+)</name>
        <dbReference type="ChEBI" id="CHEBI:29105"/>
    </cofactor>
    <text evidence="15">Binds 1 zinc ion per subunit.</text>
</comment>
<dbReference type="Gene3D" id="1.20.58.760">
    <property type="entry name" value="Peptidase M41"/>
    <property type="match status" value="1"/>
</dbReference>
<feature type="binding site" evidence="15">
    <location>
        <position position="446"/>
    </location>
    <ligand>
        <name>Zn(2+)</name>
        <dbReference type="ChEBI" id="CHEBI:29105"/>
        <note>catalytic</note>
    </ligand>
</feature>
<feature type="transmembrane region" description="Helical" evidence="15">
    <location>
        <begin position="28"/>
        <end position="49"/>
    </location>
</feature>
<keyword evidence="6 15" id="KW-0479">Metal-binding</keyword>
<gene>
    <name evidence="15" type="primary">ftsH</name>
    <name evidence="18" type="ORF">A2863_00640</name>
</gene>
<dbReference type="InterPro" id="IPR041569">
    <property type="entry name" value="AAA_lid_3"/>
</dbReference>
<dbReference type="InterPro" id="IPR003959">
    <property type="entry name" value="ATPase_AAA_core"/>
</dbReference>
<dbReference type="InterPro" id="IPR003593">
    <property type="entry name" value="AAA+_ATPase"/>
</dbReference>
<dbReference type="InterPro" id="IPR037219">
    <property type="entry name" value="Peptidase_M41-like"/>
</dbReference>
<accession>A0A1F7Y2D2</accession>
<comment type="subcellular location">
    <subcellularLocation>
        <location evidence="15">Cell membrane</location>
        <topology evidence="15">Multi-pass membrane protein</topology>
        <orientation evidence="15">Cytoplasmic side</orientation>
    </subcellularLocation>
    <subcellularLocation>
        <location evidence="1">Membrane</location>
    </subcellularLocation>
</comment>
<comment type="similarity">
    <text evidence="14 15">In the central section; belongs to the AAA ATPase family.</text>
</comment>
<keyword evidence="9 15" id="KW-0862">Zinc</keyword>
<dbReference type="FunFam" id="1.10.8.60:FF:000001">
    <property type="entry name" value="ATP-dependent zinc metalloprotease FtsH"/>
    <property type="match status" value="1"/>
</dbReference>
<keyword evidence="12 15" id="KW-0482">Metalloprotease</keyword>
<dbReference type="GO" id="GO:0008270">
    <property type="term" value="F:zinc ion binding"/>
    <property type="evidence" value="ECO:0007669"/>
    <property type="project" value="UniProtKB-UniRule"/>
</dbReference>
<feature type="binding site" evidence="15">
    <location>
        <position position="518"/>
    </location>
    <ligand>
        <name>Zn(2+)</name>
        <dbReference type="ChEBI" id="CHEBI:29105"/>
        <note>catalytic</note>
    </ligand>
</feature>
<dbReference type="Proteomes" id="UP000178750">
    <property type="component" value="Unassembled WGS sequence"/>
</dbReference>
<dbReference type="PANTHER" id="PTHR23076">
    <property type="entry name" value="METALLOPROTEASE M41 FTSH"/>
    <property type="match status" value="1"/>
</dbReference>
<dbReference type="AlphaFoldDB" id="A0A1F7Y2D2"/>
<dbReference type="SMART" id="SM00382">
    <property type="entry name" value="AAA"/>
    <property type="match status" value="1"/>
</dbReference>
<dbReference type="SUPFAM" id="SSF52540">
    <property type="entry name" value="P-loop containing nucleoside triphosphate hydrolases"/>
    <property type="match status" value="1"/>
</dbReference>
<evidence type="ECO:0000256" key="10">
    <source>
        <dbReference type="ARBA" id="ARBA00022840"/>
    </source>
</evidence>
<dbReference type="GO" id="GO:0005886">
    <property type="term" value="C:plasma membrane"/>
    <property type="evidence" value="ECO:0007669"/>
    <property type="project" value="UniProtKB-SubCell"/>
</dbReference>
<feature type="active site" evidence="15">
    <location>
        <position position="443"/>
    </location>
</feature>
<evidence type="ECO:0000256" key="5">
    <source>
        <dbReference type="ARBA" id="ARBA00022692"/>
    </source>
</evidence>
<keyword evidence="4 15" id="KW-0645">Protease</keyword>
<comment type="caution">
    <text evidence="18">The sequence shown here is derived from an EMBL/GenBank/DDBJ whole genome shotgun (WGS) entry which is preliminary data.</text>
</comment>
<feature type="domain" description="AAA+ ATPase" evidence="17">
    <location>
        <begin position="213"/>
        <end position="352"/>
    </location>
</feature>
<evidence type="ECO:0000256" key="7">
    <source>
        <dbReference type="ARBA" id="ARBA00022741"/>
    </source>
</evidence>
<reference evidence="18 19" key="1">
    <citation type="journal article" date="2016" name="Nat. Commun.">
        <title>Thousands of microbial genomes shed light on interconnected biogeochemical processes in an aquifer system.</title>
        <authorList>
            <person name="Anantharaman K."/>
            <person name="Brown C.T."/>
            <person name="Hug L.A."/>
            <person name="Sharon I."/>
            <person name="Castelle C.J."/>
            <person name="Probst A.J."/>
            <person name="Thomas B.C."/>
            <person name="Singh A."/>
            <person name="Wilkins M.J."/>
            <person name="Karaoz U."/>
            <person name="Brodie E.L."/>
            <person name="Williams K.H."/>
            <person name="Hubbard S.S."/>
            <person name="Banfield J.F."/>
        </authorList>
    </citation>
    <scope>NUCLEOTIDE SEQUENCE [LARGE SCALE GENOMIC DNA]</scope>
</reference>
<protein>
    <recommendedName>
        <fullName evidence="15">ATP-dependent zinc metalloprotease FtsH</fullName>
        <ecNumber evidence="15">3.4.24.-</ecNumber>
    </recommendedName>
</protein>
<evidence type="ECO:0000256" key="14">
    <source>
        <dbReference type="ARBA" id="ARBA00061570"/>
    </source>
</evidence>
<evidence type="ECO:0000256" key="16">
    <source>
        <dbReference type="RuleBase" id="RU003651"/>
    </source>
</evidence>
<dbReference type="InterPro" id="IPR011546">
    <property type="entry name" value="Pept_M41_FtsH_extracell"/>
</dbReference>
<comment type="subunit">
    <text evidence="15">Homohexamer.</text>
</comment>
<evidence type="ECO:0000256" key="1">
    <source>
        <dbReference type="ARBA" id="ARBA00004370"/>
    </source>
</evidence>
<evidence type="ECO:0000256" key="2">
    <source>
        <dbReference type="ARBA" id="ARBA00010044"/>
    </source>
</evidence>
<dbReference type="FunFam" id="1.20.58.760:FF:000001">
    <property type="entry name" value="ATP-dependent zinc metalloprotease FtsH"/>
    <property type="match status" value="1"/>
</dbReference>
<dbReference type="EC" id="3.4.24.-" evidence="15"/>
<dbReference type="GO" id="GO:0030163">
    <property type="term" value="P:protein catabolic process"/>
    <property type="evidence" value="ECO:0007669"/>
    <property type="project" value="UniProtKB-UniRule"/>
</dbReference>
<keyword evidence="13 15" id="KW-0472">Membrane</keyword>
<evidence type="ECO:0000256" key="15">
    <source>
        <dbReference type="HAMAP-Rule" id="MF_01458"/>
    </source>
</evidence>
<dbReference type="NCBIfam" id="TIGR01241">
    <property type="entry name" value="FtsH_fam"/>
    <property type="match status" value="1"/>
</dbReference>
<dbReference type="SUPFAM" id="SSF140990">
    <property type="entry name" value="FtsH protease domain-like"/>
    <property type="match status" value="1"/>
</dbReference>
<evidence type="ECO:0000256" key="6">
    <source>
        <dbReference type="ARBA" id="ARBA00022723"/>
    </source>
</evidence>
<dbReference type="GO" id="GO:0004176">
    <property type="term" value="F:ATP-dependent peptidase activity"/>
    <property type="evidence" value="ECO:0007669"/>
    <property type="project" value="InterPro"/>
</dbReference>
<dbReference type="InterPro" id="IPR005936">
    <property type="entry name" value="FtsH"/>
</dbReference>
<dbReference type="Pfam" id="PF00004">
    <property type="entry name" value="AAA"/>
    <property type="match status" value="1"/>
</dbReference>
<evidence type="ECO:0000256" key="9">
    <source>
        <dbReference type="ARBA" id="ARBA00022833"/>
    </source>
</evidence>
<feature type="binding site" evidence="15">
    <location>
        <position position="442"/>
    </location>
    <ligand>
        <name>Zn(2+)</name>
        <dbReference type="ChEBI" id="CHEBI:29105"/>
        <note>catalytic</note>
    </ligand>
</feature>
<evidence type="ECO:0000259" key="17">
    <source>
        <dbReference type="SMART" id="SM00382"/>
    </source>
</evidence>
<dbReference type="Pfam" id="PF01434">
    <property type="entry name" value="Peptidase_M41"/>
    <property type="match status" value="1"/>
</dbReference>
<comment type="function">
    <text evidence="15">Acts as a processive, ATP-dependent zinc metallopeptidase for both cytoplasmic and membrane proteins. Plays a role in the quality control of integral membrane proteins.</text>
</comment>
<evidence type="ECO:0000313" key="19">
    <source>
        <dbReference type="Proteomes" id="UP000178750"/>
    </source>
</evidence>
<dbReference type="GO" id="GO:0006508">
    <property type="term" value="P:proteolysis"/>
    <property type="evidence" value="ECO:0007669"/>
    <property type="project" value="UniProtKB-KW"/>
</dbReference>
<evidence type="ECO:0000256" key="11">
    <source>
        <dbReference type="ARBA" id="ARBA00022989"/>
    </source>
</evidence>
<dbReference type="InterPro" id="IPR000642">
    <property type="entry name" value="Peptidase_M41"/>
</dbReference>
<evidence type="ECO:0000313" key="18">
    <source>
        <dbReference type="EMBL" id="OGM21474.1"/>
    </source>
</evidence>
<evidence type="ECO:0000256" key="12">
    <source>
        <dbReference type="ARBA" id="ARBA00023049"/>
    </source>
</evidence>
<keyword evidence="8 15" id="KW-0378">Hydrolase</keyword>
<evidence type="ECO:0000256" key="3">
    <source>
        <dbReference type="ARBA" id="ARBA00022475"/>
    </source>
</evidence>
<dbReference type="Gene3D" id="3.40.50.300">
    <property type="entry name" value="P-loop containing nucleotide triphosphate hydrolases"/>
    <property type="match status" value="1"/>
</dbReference>
<dbReference type="FunFam" id="3.40.50.300:FF:000001">
    <property type="entry name" value="ATP-dependent zinc metalloprotease FtsH"/>
    <property type="match status" value="1"/>
</dbReference>
<dbReference type="InterPro" id="IPR027417">
    <property type="entry name" value="P-loop_NTPase"/>
</dbReference>
<sequence>MDPLEKFKKLKPKPRGKKRVELKLRINLWKVLIATFLVIFFLPFIVSVFEFQRTETRLDTSQALSDIKEKKVKNVTVQDSKLVLNYHDGTTRTATKEDNESYAELLEKAGLETTIVPYTVVDQSLMKAVGDVLSIVLPLGLMAVFFFFIIRAQTKGAQDIFSFGRSRAKLFAKGKQDVTFADVAGVDDAKKELEEIVDFLKNPGKYRKIGARTPKGVILFGPAGVGKTLLARAVAGEAGVPFFSMAGSEFMEMLVGVGASRVRDLFANAKTSAPSIIFIDEIDAIGRQRGRGFIGGHDEREQTLNQILVEMDGFTPNDNVVVLAATNRGDLLDPALLRPGRFDRRVLLDMPDKEGREAILKIHARGKKFVKGIDWGRVADRTVGFSGADLENMLNEAAILAAREGKEAVNMDDVEEAATKVKLGPAKKRLQSKEDKNITAYHEAGHAIVTHFLPKMDPVHRISIVARGMSLGHTLIPPAGDRTHETKSRLLEQITAMMGGRAAEEVEFNELSAGAANDIDQATRIARAMVVDFGMSSLGPIDLGPQYDSDEMGRSSWYEPANISQATQEKVDKEVLEIIETCHKNSISLVKKYKSKLDSVAKELLEKETLDRDQFEKIVGKKNGS</sequence>
<comment type="caution">
    <text evidence="15">Lacks conserved residue(s) required for the propagation of feature annotation.</text>
</comment>
<keyword evidence="7 15" id="KW-0547">Nucleotide-binding</keyword>
<comment type="similarity">
    <text evidence="16">Belongs to the AAA ATPase family.</text>
</comment>
<keyword evidence="5 15" id="KW-0812">Transmembrane</keyword>
<organism evidence="18 19">
    <name type="scientific">Candidatus Woesebacteria bacterium RIFCSPHIGHO2_01_FULL_38_9b</name>
    <dbReference type="NCBI Taxonomy" id="1802493"/>
    <lineage>
        <taxon>Bacteria</taxon>
        <taxon>Candidatus Woeseibacteriota</taxon>
    </lineage>
</organism>
<dbReference type="GO" id="GO:0005524">
    <property type="term" value="F:ATP binding"/>
    <property type="evidence" value="ECO:0007669"/>
    <property type="project" value="UniProtKB-UniRule"/>
</dbReference>
<evidence type="ECO:0000256" key="13">
    <source>
        <dbReference type="ARBA" id="ARBA00023136"/>
    </source>
</evidence>
<dbReference type="Pfam" id="PF17862">
    <property type="entry name" value="AAA_lid_3"/>
    <property type="match status" value="1"/>
</dbReference>
<keyword evidence="18" id="KW-0131">Cell cycle</keyword>
<keyword evidence="11 15" id="KW-1133">Transmembrane helix</keyword>
<dbReference type="GO" id="GO:0051301">
    <property type="term" value="P:cell division"/>
    <property type="evidence" value="ECO:0007669"/>
    <property type="project" value="UniProtKB-KW"/>
</dbReference>
<keyword evidence="10 15" id="KW-0067">ATP-binding</keyword>
<dbReference type="Pfam" id="PF06480">
    <property type="entry name" value="FtsH_ext"/>
    <property type="match status" value="1"/>
</dbReference>
<dbReference type="GO" id="GO:0004222">
    <property type="term" value="F:metalloendopeptidase activity"/>
    <property type="evidence" value="ECO:0007669"/>
    <property type="project" value="InterPro"/>
</dbReference>
<dbReference type="PROSITE" id="PS00674">
    <property type="entry name" value="AAA"/>
    <property type="match status" value="1"/>
</dbReference>
<dbReference type="PANTHER" id="PTHR23076:SF97">
    <property type="entry name" value="ATP-DEPENDENT ZINC METALLOPROTEASE YME1L1"/>
    <property type="match status" value="1"/>
</dbReference>
<dbReference type="EMBL" id="MGGF01000035">
    <property type="protein sequence ID" value="OGM21474.1"/>
    <property type="molecule type" value="Genomic_DNA"/>
</dbReference>
<dbReference type="GO" id="GO:0016887">
    <property type="term" value="F:ATP hydrolysis activity"/>
    <property type="evidence" value="ECO:0007669"/>
    <property type="project" value="UniProtKB-UniRule"/>
</dbReference>
<keyword evidence="3 15" id="KW-1003">Cell membrane</keyword>
<proteinExistence type="inferred from homology"/>
<comment type="similarity">
    <text evidence="2 15">In the C-terminal section; belongs to the peptidase M41 family.</text>
</comment>
<evidence type="ECO:0000256" key="8">
    <source>
        <dbReference type="ARBA" id="ARBA00022801"/>
    </source>
</evidence>
<feature type="transmembrane region" description="Helical" evidence="15">
    <location>
        <begin position="132"/>
        <end position="150"/>
    </location>
</feature>
<dbReference type="Gene3D" id="1.10.8.60">
    <property type="match status" value="1"/>
</dbReference>
<name>A0A1F7Y2D2_9BACT</name>
<evidence type="ECO:0000256" key="4">
    <source>
        <dbReference type="ARBA" id="ARBA00022670"/>
    </source>
</evidence>
<keyword evidence="18" id="KW-0132">Cell division</keyword>